<dbReference type="EMBL" id="GBRH01212432">
    <property type="protein sequence ID" value="JAD85463.1"/>
    <property type="molecule type" value="Transcribed_RNA"/>
</dbReference>
<evidence type="ECO:0000313" key="2">
    <source>
        <dbReference type="EMBL" id="JAD85463.1"/>
    </source>
</evidence>
<feature type="region of interest" description="Disordered" evidence="1">
    <location>
        <begin position="47"/>
        <end position="72"/>
    </location>
</feature>
<protein>
    <submittedName>
        <fullName evidence="2">Protochlorophyllide reductase B</fullName>
    </submittedName>
</protein>
<sequence>MYGLKLVSTIHSLTSRRLPIHSVADTHQEFKTMKFGSCKLTNNGQQQAVIDRAHSHKKKSSRVQFEHTSTED</sequence>
<dbReference type="AlphaFoldDB" id="A0A0A9DFK4"/>
<reference evidence="2" key="2">
    <citation type="journal article" date="2015" name="Data Brief">
        <title>Shoot transcriptome of the giant reed, Arundo donax.</title>
        <authorList>
            <person name="Barrero R.A."/>
            <person name="Guerrero F.D."/>
            <person name="Moolhuijzen P."/>
            <person name="Goolsby J.A."/>
            <person name="Tidwell J."/>
            <person name="Bellgard S.E."/>
            <person name="Bellgard M.I."/>
        </authorList>
    </citation>
    <scope>NUCLEOTIDE SEQUENCE</scope>
    <source>
        <tissue evidence="2">Shoot tissue taken approximately 20 cm above the soil surface</tissue>
    </source>
</reference>
<reference evidence="2" key="1">
    <citation type="submission" date="2014-09" db="EMBL/GenBank/DDBJ databases">
        <authorList>
            <person name="Magalhaes I.L.F."/>
            <person name="Oliveira U."/>
            <person name="Santos F.R."/>
            <person name="Vidigal T.H.D.A."/>
            <person name="Brescovit A.D."/>
            <person name="Santos A.J."/>
        </authorList>
    </citation>
    <scope>NUCLEOTIDE SEQUENCE</scope>
    <source>
        <tissue evidence="2">Shoot tissue taken approximately 20 cm above the soil surface</tissue>
    </source>
</reference>
<name>A0A0A9DFK4_ARUDO</name>
<evidence type="ECO:0000256" key="1">
    <source>
        <dbReference type="SAM" id="MobiDB-lite"/>
    </source>
</evidence>
<proteinExistence type="predicted"/>
<organism evidence="2">
    <name type="scientific">Arundo donax</name>
    <name type="common">Giant reed</name>
    <name type="synonym">Donax arundinaceus</name>
    <dbReference type="NCBI Taxonomy" id="35708"/>
    <lineage>
        <taxon>Eukaryota</taxon>
        <taxon>Viridiplantae</taxon>
        <taxon>Streptophyta</taxon>
        <taxon>Embryophyta</taxon>
        <taxon>Tracheophyta</taxon>
        <taxon>Spermatophyta</taxon>
        <taxon>Magnoliopsida</taxon>
        <taxon>Liliopsida</taxon>
        <taxon>Poales</taxon>
        <taxon>Poaceae</taxon>
        <taxon>PACMAD clade</taxon>
        <taxon>Arundinoideae</taxon>
        <taxon>Arundineae</taxon>
        <taxon>Arundo</taxon>
    </lineage>
</organism>
<accession>A0A0A9DFK4</accession>